<name>A0A2P2NDS3_RHIMU</name>
<dbReference type="AlphaFoldDB" id="A0A2P2NDS3"/>
<keyword evidence="1" id="KW-1133">Transmembrane helix</keyword>
<feature type="transmembrane region" description="Helical" evidence="1">
    <location>
        <begin position="16"/>
        <end position="36"/>
    </location>
</feature>
<sequence length="39" mass="4485">MAAFYILETNDVQRKLLAASLLATCVLFYVFFWLSLSLI</sequence>
<evidence type="ECO:0000313" key="2">
    <source>
        <dbReference type="EMBL" id="MBX40626.1"/>
    </source>
</evidence>
<keyword evidence="1" id="KW-0812">Transmembrane</keyword>
<accession>A0A2P2NDS3</accession>
<reference evidence="2" key="1">
    <citation type="submission" date="2018-02" db="EMBL/GenBank/DDBJ databases">
        <title>Rhizophora mucronata_Transcriptome.</title>
        <authorList>
            <person name="Meera S.P."/>
            <person name="Sreeshan A."/>
            <person name="Augustine A."/>
        </authorList>
    </citation>
    <scope>NUCLEOTIDE SEQUENCE</scope>
    <source>
        <tissue evidence="2">Leaf</tissue>
    </source>
</reference>
<dbReference type="EMBL" id="GGEC01060142">
    <property type="protein sequence ID" value="MBX40626.1"/>
    <property type="molecule type" value="Transcribed_RNA"/>
</dbReference>
<keyword evidence="1" id="KW-0472">Membrane</keyword>
<proteinExistence type="predicted"/>
<protein>
    <submittedName>
        <fullName evidence="2">Uncharacterized protein</fullName>
    </submittedName>
</protein>
<organism evidence="2">
    <name type="scientific">Rhizophora mucronata</name>
    <name type="common">Asiatic mangrove</name>
    <dbReference type="NCBI Taxonomy" id="61149"/>
    <lineage>
        <taxon>Eukaryota</taxon>
        <taxon>Viridiplantae</taxon>
        <taxon>Streptophyta</taxon>
        <taxon>Embryophyta</taxon>
        <taxon>Tracheophyta</taxon>
        <taxon>Spermatophyta</taxon>
        <taxon>Magnoliopsida</taxon>
        <taxon>eudicotyledons</taxon>
        <taxon>Gunneridae</taxon>
        <taxon>Pentapetalae</taxon>
        <taxon>rosids</taxon>
        <taxon>fabids</taxon>
        <taxon>Malpighiales</taxon>
        <taxon>Rhizophoraceae</taxon>
        <taxon>Rhizophora</taxon>
    </lineage>
</organism>
<evidence type="ECO:0000256" key="1">
    <source>
        <dbReference type="SAM" id="Phobius"/>
    </source>
</evidence>